<proteinExistence type="predicted"/>
<dbReference type="Pfam" id="PF08241">
    <property type="entry name" value="Methyltransf_11"/>
    <property type="match status" value="1"/>
</dbReference>
<feature type="domain" description="Methyltransferase type 11" evidence="1">
    <location>
        <begin position="71"/>
        <end position="142"/>
    </location>
</feature>
<organism evidence="2 3">
    <name type="scientific">Xanthobacter agilis</name>
    <dbReference type="NCBI Taxonomy" id="47492"/>
    <lineage>
        <taxon>Bacteria</taxon>
        <taxon>Pseudomonadati</taxon>
        <taxon>Pseudomonadota</taxon>
        <taxon>Alphaproteobacteria</taxon>
        <taxon>Hyphomicrobiales</taxon>
        <taxon>Xanthobacteraceae</taxon>
        <taxon>Xanthobacter</taxon>
    </lineage>
</organism>
<keyword evidence="3" id="KW-1185">Reference proteome</keyword>
<dbReference type="EMBL" id="JAUSVY010000001">
    <property type="protein sequence ID" value="MDQ0503466.1"/>
    <property type="molecule type" value="Genomic_DNA"/>
</dbReference>
<evidence type="ECO:0000313" key="3">
    <source>
        <dbReference type="Proteomes" id="UP001241747"/>
    </source>
</evidence>
<dbReference type="InterPro" id="IPR013216">
    <property type="entry name" value="Methyltransf_11"/>
</dbReference>
<evidence type="ECO:0000313" key="2">
    <source>
        <dbReference type="EMBL" id="MDQ0503466.1"/>
    </source>
</evidence>
<comment type="caution">
    <text evidence="2">The sequence shown here is derived from an EMBL/GenBank/DDBJ whole genome shotgun (WGS) entry which is preliminary data.</text>
</comment>
<dbReference type="Gene3D" id="3.40.50.150">
    <property type="entry name" value="Vaccinia Virus protein VP39"/>
    <property type="match status" value="1"/>
</dbReference>
<accession>A0ABU0L8I1</accession>
<protein>
    <submittedName>
        <fullName evidence="2">SAM-dependent methyltransferase</fullName>
    </submittedName>
</protein>
<dbReference type="GO" id="GO:0008168">
    <property type="term" value="F:methyltransferase activity"/>
    <property type="evidence" value="ECO:0007669"/>
    <property type="project" value="UniProtKB-KW"/>
</dbReference>
<reference evidence="2 3" key="1">
    <citation type="submission" date="2023-07" db="EMBL/GenBank/DDBJ databases">
        <title>Genomic Encyclopedia of Type Strains, Phase IV (KMG-IV): sequencing the most valuable type-strain genomes for metagenomic binning, comparative biology and taxonomic classification.</title>
        <authorList>
            <person name="Goeker M."/>
        </authorList>
    </citation>
    <scope>NUCLEOTIDE SEQUENCE [LARGE SCALE GENOMIC DNA]</scope>
    <source>
        <strain evidence="2 3">DSM 3770</strain>
    </source>
</reference>
<keyword evidence="2" id="KW-0808">Transferase</keyword>
<keyword evidence="2" id="KW-0489">Methyltransferase</keyword>
<gene>
    <name evidence="2" type="ORF">QOZ94_000236</name>
</gene>
<dbReference type="SUPFAM" id="SSF53335">
    <property type="entry name" value="S-adenosyl-L-methionine-dependent methyltransferases"/>
    <property type="match status" value="1"/>
</dbReference>
<name>A0ABU0L8I1_XANAG</name>
<dbReference type="GO" id="GO:0032259">
    <property type="term" value="P:methylation"/>
    <property type="evidence" value="ECO:0007669"/>
    <property type="project" value="UniProtKB-KW"/>
</dbReference>
<dbReference type="Proteomes" id="UP001241747">
    <property type="component" value="Unassembled WGS sequence"/>
</dbReference>
<evidence type="ECO:0000259" key="1">
    <source>
        <dbReference type="Pfam" id="PF08241"/>
    </source>
</evidence>
<sequence length="256" mass="27868">MWDLGSQGIISGGMNVDVVDLRNFYAQPLGVMTRRLLGRAIRVRFDDLTGLAVLGLGYATPYLGVFREEAERCIAVMPAAQGVVRWPSTGPTLATLADETSLPLPTASMDRVLAVHALEMTSNPAEMLREVWRVLAPGGRLLAVVPNRRGVWARLDTTPFGNGRPFSRGQVVGLLREALFTPVGWSEALYAPPSPWFQRTAVAFERIGARLSLPFSGVLVVEATKQLYRPVTVRRTRLAPVLEPALGPALGRMPAV</sequence>
<dbReference type="InterPro" id="IPR029063">
    <property type="entry name" value="SAM-dependent_MTases_sf"/>
</dbReference>